<dbReference type="AlphaFoldDB" id="A0A7S0NA56"/>
<dbReference type="Pfam" id="PF13202">
    <property type="entry name" value="EF-hand_5"/>
    <property type="match status" value="2"/>
</dbReference>
<dbReference type="SUPFAM" id="SSF47473">
    <property type="entry name" value="EF-hand"/>
    <property type="match status" value="1"/>
</dbReference>
<evidence type="ECO:0000256" key="1">
    <source>
        <dbReference type="ARBA" id="ARBA00022837"/>
    </source>
</evidence>
<dbReference type="InterPro" id="IPR018247">
    <property type="entry name" value="EF_Hand_1_Ca_BS"/>
</dbReference>
<evidence type="ECO:0000256" key="2">
    <source>
        <dbReference type="SAM" id="MobiDB-lite"/>
    </source>
</evidence>
<name>A0A7S0NA56_9CHLO</name>
<dbReference type="InterPro" id="IPR002048">
    <property type="entry name" value="EF_hand_dom"/>
</dbReference>
<dbReference type="InterPro" id="IPR011992">
    <property type="entry name" value="EF-hand-dom_pair"/>
</dbReference>
<reference evidence="4" key="1">
    <citation type="submission" date="2021-01" db="EMBL/GenBank/DDBJ databases">
        <authorList>
            <person name="Corre E."/>
            <person name="Pelletier E."/>
            <person name="Niang G."/>
            <person name="Scheremetjew M."/>
            <person name="Finn R."/>
            <person name="Kale V."/>
            <person name="Holt S."/>
            <person name="Cochrane G."/>
            <person name="Meng A."/>
            <person name="Brown T."/>
            <person name="Cohen L."/>
        </authorList>
    </citation>
    <scope>NUCLEOTIDE SEQUENCE</scope>
    <source>
        <strain evidence="4">CCMP722</strain>
    </source>
</reference>
<gene>
    <name evidence="4" type="ORF">POBO1169_LOCUS7828</name>
</gene>
<dbReference type="EMBL" id="HBFA01015203">
    <property type="protein sequence ID" value="CAD8664550.1"/>
    <property type="molecule type" value="Transcribed_RNA"/>
</dbReference>
<dbReference type="Gene3D" id="1.10.238.10">
    <property type="entry name" value="EF-hand"/>
    <property type="match status" value="2"/>
</dbReference>
<keyword evidence="1" id="KW-0106">Calcium</keyword>
<feature type="compositionally biased region" description="Polar residues" evidence="2">
    <location>
        <begin position="10"/>
        <end position="19"/>
    </location>
</feature>
<feature type="domain" description="EF-hand" evidence="3">
    <location>
        <begin position="268"/>
        <end position="303"/>
    </location>
</feature>
<dbReference type="GO" id="GO:0005509">
    <property type="term" value="F:calcium ion binding"/>
    <property type="evidence" value="ECO:0007669"/>
    <property type="project" value="InterPro"/>
</dbReference>
<accession>A0A7S0NA56</accession>
<protein>
    <recommendedName>
        <fullName evidence="3">EF-hand domain-containing protein</fullName>
    </recommendedName>
</protein>
<proteinExistence type="predicted"/>
<feature type="region of interest" description="Disordered" evidence="2">
    <location>
        <begin position="1"/>
        <end position="35"/>
    </location>
</feature>
<evidence type="ECO:0000313" key="4">
    <source>
        <dbReference type="EMBL" id="CAD8664550.1"/>
    </source>
</evidence>
<dbReference type="SMART" id="SM00054">
    <property type="entry name" value="EFh"/>
    <property type="match status" value="3"/>
</dbReference>
<dbReference type="PROSITE" id="PS50222">
    <property type="entry name" value="EF_HAND_2"/>
    <property type="match status" value="2"/>
</dbReference>
<feature type="domain" description="EF-hand" evidence="3">
    <location>
        <begin position="122"/>
        <end position="157"/>
    </location>
</feature>
<sequence>MGSAEPSPAAASTRNSVVFNSARDGDDDDSSSVGRTGAVNVWGVTAKAANLACKTKATRSKSKVILRLPSLDFNDTRKNAMQLRKEYSKSVAAMNAQTNEDNSKSGVGFVTMNEIGETASVKDIKYLRLTFDSLDKNGNGIIDVDEMSCYLTAHYDNSLKKTGDSPDKQRSIGATLVSQLEDRMNDPDLGITFQDLLAMMYTSASKEGLKAMTDCVMDKPPVEKRPSVEIDPQDLEDMNDLWTKWDRAGKGEINESQFKDVLLFLGLDDPADWDEFYEQIDADGSGSISKEEFIAWWFSDLQGPMLDTGR</sequence>
<dbReference type="PROSITE" id="PS00018">
    <property type="entry name" value="EF_HAND_1"/>
    <property type="match status" value="2"/>
</dbReference>
<organism evidence="4">
    <name type="scientific">Pyramimonas obovata</name>
    <dbReference type="NCBI Taxonomy" id="1411642"/>
    <lineage>
        <taxon>Eukaryota</taxon>
        <taxon>Viridiplantae</taxon>
        <taxon>Chlorophyta</taxon>
        <taxon>Pyramimonadophyceae</taxon>
        <taxon>Pyramimonadales</taxon>
        <taxon>Pyramimonadaceae</taxon>
        <taxon>Pyramimonas</taxon>
        <taxon>Pyramimonas incertae sedis</taxon>
    </lineage>
</organism>
<evidence type="ECO:0000259" key="3">
    <source>
        <dbReference type="PROSITE" id="PS50222"/>
    </source>
</evidence>